<evidence type="ECO:0000313" key="3">
    <source>
        <dbReference type="Proteomes" id="UP001632037"/>
    </source>
</evidence>
<dbReference type="InterPro" id="IPR037485">
    <property type="entry name" value="PEX22"/>
</dbReference>
<organism evidence="2 3">
    <name type="scientific">Phytophthora oleae</name>
    <dbReference type="NCBI Taxonomy" id="2107226"/>
    <lineage>
        <taxon>Eukaryota</taxon>
        <taxon>Sar</taxon>
        <taxon>Stramenopiles</taxon>
        <taxon>Oomycota</taxon>
        <taxon>Peronosporomycetes</taxon>
        <taxon>Peronosporales</taxon>
        <taxon>Peronosporaceae</taxon>
        <taxon>Phytophthora</taxon>
    </lineage>
</organism>
<keyword evidence="1" id="KW-0812">Transmembrane</keyword>
<accession>A0ABD3FW09</accession>
<dbReference type="Pfam" id="PF22978">
    <property type="entry name" value="HAD_Pex22"/>
    <property type="match status" value="1"/>
</dbReference>
<dbReference type="Proteomes" id="UP001632037">
    <property type="component" value="Unassembled WGS sequence"/>
</dbReference>
<reference evidence="2 3" key="1">
    <citation type="submission" date="2024-09" db="EMBL/GenBank/DDBJ databases">
        <title>Genome sequencing and assembly of Phytophthora oleae, isolate VK10A, causative agent of rot of olive drupes.</title>
        <authorList>
            <person name="Conti Taguali S."/>
            <person name="Riolo M."/>
            <person name="La Spada F."/>
            <person name="Cacciola S.O."/>
            <person name="Dionisio G."/>
        </authorList>
    </citation>
    <scope>NUCLEOTIDE SEQUENCE [LARGE SCALE GENOMIC DNA]</scope>
    <source>
        <strain evidence="2 3">VK10A</strain>
    </source>
</reference>
<keyword evidence="1" id="KW-0472">Membrane</keyword>
<evidence type="ECO:0000313" key="2">
    <source>
        <dbReference type="EMBL" id="KAL3669789.1"/>
    </source>
</evidence>
<gene>
    <name evidence="2" type="ORF">V7S43_005168</name>
</gene>
<protein>
    <submittedName>
        <fullName evidence="2">Uncharacterized protein</fullName>
    </submittedName>
</protein>
<name>A0ABD3FW09_9STRA</name>
<feature type="transmembrane region" description="Helical" evidence="1">
    <location>
        <begin position="16"/>
        <end position="36"/>
    </location>
</feature>
<dbReference type="PANTHER" id="PTHR34126:SF1">
    <property type="entry name" value="PEROXISOME BIOGENESIS PROTEIN 22"/>
    <property type="match status" value="1"/>
</dbReference>
<sequence>MTAKSPEVVDGMIDDSLLGILIILLVVMLSTGYVYVQQLRQGDAPRGTANAANLGRMAPSTAAALASSPERAAISTSGLNDRQLRLHFTLPLRNGARTVTISGDALFKSENVDVLAWTDDEVPALLADLSHVADVYLLCTVKNAEDTLRMQRIREFVTTHPDLKSNDAVLGGIKAHKILFCATPIGKIAFVRQIEPHVHVEVDAGVVSGLEKHVPRIVHIPTSPQDAVVPSVPNVIHVGDSFAGYFSLLSSKERL</sequence>
<proteinExistence type="predicted"/>
<comment type="caution">
    <text evidence="2">The sequence shown here is derived from an EMBL/GenBank/DDBJ whole genome shotgun (WGS) entry which is preliminary data.</text>
</comment>
<dbReference type="AlphaFoldDB" id="A0ABD3FW09"/>
<keyword evidence="1" id="KW-1133">Transmembrane helix</keyword>
<dbReference type="EMBL" id="JBIMZQ010000008">
    <property type="protein sequence ID" value="KAL3669789.1"/>
    <property type="molecule type" value="Genomic_DNA"/>
</dbReference>
<evidence type="ECO:0000256" key="1">
    <source>
        <dbReference type="SAM" id="Phobius"/>
    </source>
</evidence>
<dbReference type="PANTHER" id="PTHR34126">
    <property type="entry name" value="PEROXISOME BIOGENESIS PROTEIN 22"/>
    <property type="match status" value="1"/>
</dbReference>
<keyword evidence="3" id="KW-1185">Reference proteome</keyword>